<feature type="compositionally biased region" description="Basic and acidic residues" evidence="2">
    <location>
        <begin position="264"/>
        <end position="274"/>
    </location>
</feature>
<comment type="similarity">
    <text evidence="1">Belongs to the p23/wos2 family.</text>
</comment>
<name>A4SAZ5_OSTLU</name>
<dbReference type="GO" id="GO:0051087">
    <property type="term" value="F:protein-folding chaperone binding"/>
    <property type="evidence" value="ECO:0007669"/>
    <property type="project" value="TreeGrafter"/>
</dbReference>
<dbReference type="SUPFAM" id="SSF49764">
    <property type="entry name" value="HSP20-like chaperones"/>
    <property type="match status" value="1"/>
</dbReference>
<dbReference type="PANTHER" id="PTHR22932:SF1">
    <property type="entry name" value="CO-CHAPERONE PROTEIN DAF-41"/>
    <property type="match status" value="1"/>
</dbReference>
<accession>A4SAZ5</accession>
<protein>
    <recommendedName>
        <fullName evidence="3">CS domain-containing protein</fullName>
    </recommendedName>
</protein>
<dbReference type="STRING" id="436017.A4SAZ5"/>
<dbReference type="HOGENOM" id="CLU_519178_0_0_1"/>
<evidence type="ECO:0000256" key="1">
    <source>
        <dbReference type="ARBA" id="ARBA00025733"/>
    </source>
</evidence>
<dbReference type="KEGG" id="olu:OSTLU_25853"/>
<dbReference type="Proteomes" id="UP000001568">
    <property type="component" value="Chromosome 20"/>
</dbReference>
<dbReference type="GO" id="GO:0005634">
    <property type="term" value="C:nucleus"/>
    <property type="evidence" value="ECO:0007669"/>
    <property type="project" value="TreeGrafter"/>
</dbReference>
<feature type="region of interest" description="Disordered" evidence="2">
    <location>
        <begin position="252"/>
        <end position="274"/>
    </location>
</feature>
<evidence type="ECO:0000256" key="2">
    <source>
        <dbReference type="SAM" id="MobiDB-lite"/>
    </source>
</evidence>
<evidence type="ECO:0000313" key="5">
    <source>
        <dbReference type="Proteomes" id="UP000001568"/>
    </source>
</evidence>
<dbReference type="EMBL" id="CP000600">
    <property type="protein sequence ID" value="ABP01005.1"/>
    <property type="molecule type" value="Genomic_DNA"/>
</dbReference>
<evidence type="ECO:0000313" key="4">
    <source>
        <dbReference type="EMBL" id="ABP01005.1"/>
    </source>
</evidence>
<feature type="domain" description="CS" evidence="3">
    <location>
        <begin position="15"/>
        <end position="127"/>
    </location>
</feature>
<dbReference type="RefSeq" id="XP_001422688.1">
    <property type="nucleotide sequence ID" value="XM_001422651.1"/>
</dbReference>
<organism evidence="4 5">
    <name type="scientific">Ostreococcus lucimarinus (strain CCE9901)</name>
    <dbReference type="NCBI Taxonomy" id="436017"/>
    <lineage>
        <taxon>Eukaryota</taxon>
        <taxon>Viridiplantae</taxon>
        <taxon>Chlorophyta</taxon>
        <taxon>Mamiellophyceae</taxon>
        <taxon>Mamiellales</taxon>
        <taxon>Bathycoccaceae</taxon>
        <taxon>Ostreococcus</taxon>
    </lineage>
</organism>
<dbReference type="InterPro" id="IPR008978">
    <property type="entry name" value="HSP20-like_chaperone"/>
</dbReference>
<dbReference type="PROSITE" id="PS51203">
    <property type="entry name" value="CS"/>
    <property type="match status" value="1"/>
</dbReference>
<dbReference type="GeneID" id="5006585"/>
<gene>
    <name evidence="4" type="ORF">OSTLU_25853</name>
</gene>
<evidence type="ECO:0000259" key="3">
    <source>
        <dbReference type="PROSITE" id="PS51203"/>
    </source>
</evidence>
<dbReference type="InterPro" id="IPR045250">
    <property type="entry name" value="p23-like"/>
</dbReference>
<dbReference type="GO" id="GO:0006457">
    <property type="term" value="P:protein folding"/>
    <property type="evidence" value="ECO:0007669"/>
    <property type="project" value="TreeGrafter"/>
</dbReference>
<dbReference type="PANTHER" id="PTHR22932">
    <property type="entry name" value="TELOMERASE-BINDING PROTEIN P23 HSP90 CO-CHAPERONE"/>
    <property type="match status" value="1"/>
</dbReference>
<dbReference type="InterPro" id="IPR007052">
    <property type="entry name" value="CS_dom"/>
</dbReference>
<dbReference type="GO" id="GO:0051131">
    <property type="term" value="P:chaperone-mediated protein complex assembly"/>
    <property type="evidence" value="ECO:0007669"/>
    <property type="project" value="TreeGrafter"/>
</dbReference>
<dbReference type="OrthoDB" id="629492at2759"/>
<proteinExistence type="inferred from homology"/>
<dbReference type="Gramene" id="ABP01005">
    <property type="protein sequence ID" value="ABP01005"/>
    <property type="gene ID" value="OSTLU_25853"/>
</dbReference>
<sequence length="525" mass="57865">MTIDARDDGAVATERRRAKAFWAQRRASLSLRFDARDAREIEIEVEDADSVGAGRSIVRVSYVARLGDEGEPEEDGSASDASAAFECELELYGAVAPARKAEIKRTARAFTVVFRKTTPGAHWPRLSLTKEKSRFVATDFDAWMDEDDEAAADAAFKFDLSSLEKISNYEDKSYYFPDVDDSDDDMPDMTDVGNTYEREALEKFWSSAPGRARDPLTNVETRANSRVVYTNWDKRREVRDYLDARSEDYVPSGWTSRAVPAPRSDGDGDARERGRGLANGAVKASAVLTVLAIAALVSASGAKGGTWGFGAVGARRGTPRMPNVDEYGRAVELRAPAGSRVRARKVSSGTPALEITVPAQSVNTAALLFSVPWFAITGTWTYGAWNAANPLFASFSLPFWAVGLNMVHQSATSAFETTKLLLTTDQFYLEKTIFDRRMFYLKGDVADLSKAAVETYAYVNGAPQSNLVLHHGVKSYVLARGLHSSEDEFVADEIEKFLKKYRRARKGGDAVKIDTTTPFFARARM</sequence>
<dbReference type="GO" id="GO:0051879">
    <property type="term" value="F:Hsp90 protein binding"/>
    <property type="evidence" value="ECO:0007669"/>
    <property type="project" value="InterPro"/>
</dbReference>
<dbReference type="OMA" id="TWTYGAW"/>
<dbReference type="AlphaFoldDB" id="A4SAZ5"/>
<dbReference type="GO" id="GO:0005829">
    <property type="term" value="C:cytosol"/>
    <property type="evidence" value="ECO:0007669"/>
    <property type="project" value="TreeGrafter"/>
</dbReference>
<keyword evidence="5" id="KW-1185">Reference proteome</keyword>
<dbReference type="eggNOG" id="ENOG502S6JT">
    <property type="taxonomic scope" value="Eukaryota"/>
</dbReference>
<dbReference type="Gene3D" id="2.60.40.790">
    <property type="match status" value="1"/>
</dbReference>
<reference evidence="4 5" key="1">
    <citation type="journal article" date="2007" name="Proc. Natl. Acad. Sci. U.S.A.">
        <title>The tiny eukaryote Ostreococcus provides genomic insights into the paradox of plankton speciation.</title>
        <authorList>
            <person name="Palenik B."/>
            <person name="Grimwood J."/>
            <person name="Aerts A."/>
            <person name="Rouze P."/>
            <person name="Salamov A."/>
            <person name="Putnam N."/>
            <person name="Dupont C."/>
            <person name="Jorgensen R."/>
            <person name="Derelle E."/>
            <person name="Rombauts S."/>
            <person name="Zhou K."/>
            <person name="Otillar R."/>
            <person name="Merchant S.S."/>
            <person name="Podell S."/>
            <person name="Gaasterland T."/>
            <person name="Napoli C."/>
            <person name="Gendler K."/>
            <person name="Manuell A."/>
            <person name="Tai V."/>
            <person name="Vallon O."/>
            <person name="Piganeau G."/>
            <person name="Jancek S."/>
            <person name="Heijde M."/>
            <person name="Jabbari K."/>
            <person name="Bowler C."/>
            <person name="Lohr M."/>
            <person name="Robbens S."/>
            <person name="Werner G."/>
            <person name="Dubchak I."/>
            <person name="Pazour G.J."/>
            <person name="Ren Q."/>
            <person name="Paulsen I."/>
            <person name="Delwiche C."/>
            <person name="Schmutz J."/>
            <person name="Rokhsar D."/>
            <person name="Van de Peer Y."/>
            <person name="Moreau H."/>
            <person name="Grigoriev I.V."/>
        </authorList>
    </citation>
    <scope>NUCLEOTIDE SEQUENCE [LARGE SCALE GENOMIC DNA]</scope>
    <source>
        <strain evidence="4 5">CCE9901</strain>
    </source>
</reference>